<accession>A0ABP2ZQX8</accession>
<keyword evidence="1" id="KW-0472">Membrane</keyword>
<keyword evidence="1" id="KW-0812">Transmembrane</keyword>
<organism evidence="2 3">
    <name type="scientific">Enterobacter cloacae S611</name>
    <dbReference type="NCBI Taxonomy" id="1399146"/>
    <lineage>
        <taxon>Bacteria</taxon>
        <taxon>Pseudomonadati</taxon>
        <taxon>Pseudomonadota</taxon>
        <taxon>Gammaproteobacteria</taxon>
        <taxon>Enterobacterales</taxon>
        <taxon>Enterobacteriaceae</taxon>
        <taxon>Enterobacter</taxon>
        <taxon>Enterobacter cloacae complex</taxon>
    </lineage>
</organism>
<evidence type="ECO:0000313" key="2">
    <source>
        <dbReference type="EMBL" id="ESS57647.1"/>
    </source>
</evidence>
<name>A0ABP2ZQX8_ENTCL</name>
<protein>
    <submittedName>
        <fullName evidence="2">Membrane protein</fullName>
    </submittedName>
</protein>
<comment type="caution">
    <text evidence="2">The sequence shown here is derived from an EMBL/GenBank/DDBJ whole genome shotgun (WGS) entry which is preliminary data.</text>
</comment>
<sequence>MIPVTLFSLSAASRLLLATGLLLLLWLLTDWAVALP</sequence>
<dbReference type="Proteomes" id="UP000017834">
    <property type="component" value="Unassembled WGS sequence"/>
</dbReference>
<keyword evidence="1" id="KW-1133">Transmembrane helix</keyword>
<evidence type="ECO:0000256" key="1">
    <source>
        <dbReference type="SAM" id="Phobius"/>
    </source>
</evidence>
<evidence type="ECO:0000313" key="3">
    <source>
        <dbReference type="Proteomes" id="UP000017834"/>
    </source>
</evidence>
<proteinExistence type="predicted"/>
<reference evidence="2 3" key="1">
    <citation type="journal article" date="2014" name="Genome Announc.">
        <title>Draft Genome Sequence of Enterobacter cloacae Strain S611.</title>
        <authorList>
            <person name="Wang D."/>
            <person name="Han C.S."/>
            <person name="Dichosa A.E."/>
            <person name="Gleasner C.D."/>
            <person name="Johnson S.L."/>
            <person name="Daligault H.E."/>
            <person name="Davenport K.W."/>
            <person name="Li P.E."/>
            <person name="Pierson E.A."/>
            <person name="Pierson L.S.III."/>
        </authorList>
    </citation>
    <scope>NUCLEOTIDE SEQUENCE [LARGE SCALE GENOMIC DNA]</scope>
    <source>
        <strain evidence="2 3">S611</strain>
    </source>
</reference>
<gene>
    <name evidence="2" type="ORF">EDP2_2642</name>
</gene>
<dbReference type="EMBL" id="AXOM01000047">
    <property type="protein sequence ID" value="ESS57647.1"/>
    <property type="molecule type" value="Genomic_DNA"/>
</dbReference>
<keyword evidence="3" id="KW-1185">Reference proteome</keyword>
<feature type="transmembrane region" description="Helical" evidence="1">
    <location>
        <begin position="6"/>
        <end position="28"/>
    </location>
</feature>